<dbReference type="InterPro" id="IPR011009">
    <property type="entry name" value="Kinase-like_dom_sf"/>
</dbReference>
<evidence type="ECO:0000259" key="5">
    <source>
        <dbReference type="PROSITE" id="PS50011"/>
    </source>
</evidence>
<comment type="caution">
    <text evidence="6">The sequence shown here is derived from an EMBL/GenBank/DDBJ whole genome shotgun (WGS) entry which is preliminary data.</text>
</comment>
<keyword evidence="4" id="KW-0472">Membrane</keyword>
<reference evidence="6 7" key="1">
    <citation type="journal article" date="2019" name="J Genomics">
        <title>The Draft Genome of a Hydrogen-producing Cyanobacterium, Arthrospira platensis NIES-46.</title>
        <authorList>
            <person name="Suzuki S."/>
            <person name="Yamaguchi H."/>
            <person name="Kawachi M."/>
        </authorList>
    </citation>
    <scope>NUCLEOTIDE SEQUENCE [LARGE SCALE GENOMIC DNA]</scope>
    <source>
        <strain evidence="6 7">NIES-46</strain>
    </source>
</reference>
<evidence type="ECO:0000256" key="2">
    <source>
        <dbReference type="ARBA" id="ARBA00022803"/>
    </source>
</evidence>
<feature type="repeat" description="TPR" evidence="3">
    <location>
        <begin position="434"/>
        <end position="467"/>
    </location>
</feature>
<dbReference type="SUPFAM" id="SSF48452">
    <property type="entry name" value="TPR-like"/>
    <property type="match status" value="2"/>
</dbReference>
<dbReference type="InterPro" id="IPR000719">
    <property type="entry name" value="Prot_kinase_dom"/>
</dbReference>
<dbReference type="PANTHER" id="PTHR44858">
    <property type="entry name" value="TETRATRICOPEPTIDE REPEAT PROTEIN 6"/>
    <property type="match status" value="1"/>
</dbReference>
<feature type="domain" description="Protein kinase" evidence="5">
    <location>
        <begin position="35"/>
        <end position="319"/>
    </location>
</feature>
<evidence type="ECO:0000313" key="6">
    <source>
        <dbReference type="EMBL" id="GCE92125.1"/>
    </source>
</evidence>
<dbReference type="Proteomes" id="UP000326169">
    <property type="component" value="Unassembled WGS sequence"/>
</dbReference>
<keyword evidence="4" id="KW-0812">Transmembrane</keyword>
<keyword evidence="6" id="KW-0808">Transferase</keyword>
<keyword evidence="6" id="KW-0418">Kinase</keyword>
<dbReference type="PROSITE" id="PS50011">
    <property type="entry name" value="PROTEIN_KINASE_DOM"/>
    <property type="match status" value="1"/>
</dbReference>
<gene>
    <name evidence="6" type="ORF">NIES46_01600</name>
</gene>
<evidence type="ECO:0000256" key="4">
    <source>
        <dbReference type="SAM" id="Phobius"/>
    </source>
</evidence>
<keyword evidence="1" id="KW-0677">Repeat</keyword>
<keyword evidence="6" id="KW-0723">Serine/threonine-protein kinase</keyword>
<name>A0A5M3T174_LIMPL</name>
<dbReference type="GeneID" id="301681140"/>
<keyword evidence="7" id="KW-1185">Reference proteome</keyword>
<feature type="repeat" description="TPR" evidence="3">
    <location>
        <begin position="468"/>
        <end position="501"/>
    </location>
</feature>
<evidence type="ECO:0000256" key="3">
    <source>
        <dbReference type="PROSITE-ProRule" id="PRU00339"/>
    </source>
</evidence>
<dbReference type="Gene3D" id="3.30.200.20">
    <property type="entry name" value="Phosphorylase Kinase, domain 1"/>
    <property type="match status" value="1"/>
</dbReference>
<dbReference type="GO" id="GO:0004674">
    <property type="term" value="F:protein serine/threonine kinase activity"/>
    <property type="evidence" value="ECO:0007669"/>
    <property type="project" value="UniProtKB-KW"/>
</dbReference>
<protein>
    <submittedName>
        <fullName evidence="6">Serine/threonine protein kinase containing TPR domain</fullName>
    </submittedName>
</protein>
<keyword evidence="2 3" id="KW-0802">TPR repeat</keyword>
<feature type="repeat" description="TPR" evidence="3">
    <location>
        <begin position="400"/>
        <end position="433"/>
    </location>
</feature>
<dbReference type="Pfam" id="PF00069">
    <property type="entry name" value="Pkinase"/>
    <property type="match status" value="1"/>
</dbReference>
<dbReference type="Pfam" id="PF13414">
    <property type="entry name" value="TPR_11"/>
    <property type="match status" value="2"/>
</dbReference>
<dbReference type="InterPro" id="IPR019734">
    <property type="entry name" value="TPR_rpt"/>
</dbReference>
<dbReference type="PROSITE" id="PS50005">
    <property type="entry name" value="TPR"/>
    <property type="match status" value="9"/>
</dbReference>
<dbReference type="Gene3D" id="1.25.40.10">
    <property type="entry name" value="Tetratricopeptide repeat domain"/>
    <property type="match status" value="5"/>
</dbReference>
<dbReference type="RefSeq" id="WP_050856785.1">
    <property type="nucleotide sequence ID" value="NZ_BIMW01000002.1"/>
</dbReference>
<dbReference type="Pfam" id="PF13432">
    <property type="entry name" value="TPR_16"/>
    <property type="match status" value="1"/>
</dbReference>
<dbReference type="Pfam" id="PF00515">
    <property type="entry name" value="TPR_1"/>
    <property type="match status" value="2"/>
</dbReference>
<dbReference type="SUPFAM" id="SSF56112">
    <property type="entry name" value="Protein kinase-like (PK-like)"/>
    <property type="match status" value="1"/>
</dbReference>
<feature type="repeat" description="TPR" evidence="3">
    <location>
        <begin position="366"/>
        <end position="399"/>
    </location>
</feature>
<dbReference type="Pfam" id="PF13181">
    <property type="entry name" value="TPR_8"/>
    <property type="match status" value="1"/>
</dbReference>
<organism evidence="6 7">
    <name type="scientific">Limnospira platensis NIES-46</name>
    <dbReference type="NCBI Taxonomy" id="1236695"/>
    <lineage>
        <taxon>Bacteria</taxon>
        <taxon>Bacillati</taxon>
        <taxon>Cyanobacteriota</taxon>
        <taxon>Cyanophyceae</taxon>
        <taxon>Oscillatoriophycideae</taxon>
        <taxon>Oscillatoriales</taxon>
        <taxon>Sirenicapillariaceae</taxon>
        <taxon>Limnospira</taxon>
    </lineage>
</organism>
<feature type="repeat" description="TPR" evidence="3">
    <location>
        <begin position="502"/>
        <end position="535"/>
    </location>
</feature>
<dbReference type="SMART" id="SM00220">
    <property type="entry name" value="S_TKc"/>
    <property type="match status" value="1"/>
</dbReference>
<proteinExistence type="predicted"/>
<dbReference type="SMART" id="SM00028">
    <property type="entry name" value="TPR"/>
    <property type="match status" value="11"/>
</dbReference>
<feature type="repeat" description="TPR" evidence="3">
    <location>
        <begin position="637"/>
        <end position="670"/>
    </location>
</feature>
<accession>A0A5M3T174</accession>
<dbReference type="PANTHER" id="PTHR44858:SF1">
    <property type="entry name" value="UDP-N-ACETYLGLUCOSAMINE--PEPTIDE N-ACETYLGLUCOSAMINYLTRANSFERASE SPINDLY-RELATED"/>
    <property type="match status" value="1"/>
</dbReference>
<evidence type="ECO:0000256" key="1">
    <source>
        <dbReference type="ARBA" id="ARBA00022737"/>
    </source>
</evidence>
<dbReference type="CDD" id="cd14014">
    <property type="entry name" value="STKc_PknB_like"/>
    <property type="match status" value="1"/>
</dbReference>
<dbReference type="EMBL" id="BIMW01000002">
    <property type="protein sequence ID" value="GCE92125.1"/>
    <property type="molecule type" value="Genomic_DNA"/>
</dbReference>
<keyword evidence="4" id="KW-1133">Transmembrane helix</keyword>
<feature type="repeat" description="TPR" evidence="3">
    <location>
        <begin position="570"/>
        <end position="603"/>
    </location>
</feature>
<sequence>MNLDDRSKPHSSNSHRSFKPQRQMEIIGQLLDGRYRIVQILSSGAFGQTYLAADTRRPGHPQCVVKQLRPPSNNSKILKTALRLFRQEAEILEKLGRNDRIPLLLAYFEDNNHFYLVEEFIEGHPLHKELIPGHPWKEDIVIEVLEEILNILVFVHHNGVIHRDVNPSNLIRRKSDQALVLIDFGSVKAVTSQLAEENNQPMRTIATGTPSYMPIEQFQGNPQFNSDLYAVGMIAIQALTGLEASDLPKLQDPSLSISGEIAWRQRARVSNSLASIIDKMVHHYYGKRYKSAIDAIAELNQLTGKTGLVNQTSPNHPPYKAHKPRRREISLNRLWTVVGIAATGLVGLMVIFGLFQVLNRPDPVKSEAALKRGVERLEAGDPEAAIKAFNRSIQLFPDNSEAFRKRANAYYDLQKYEQAIADYTQAIKLDPTNPDIYFNRSLAYHQMGDFGNAINDLNQVIRLNPEDTDAFYQRGLAHYTQENYEAAILDYTEVIRRQPDHSEAYRARGSAHVKAGNLQAGMADYTEAIRLNPQSAAAYYNRGRARFHLGDYQGALADYNQVISWEPDNAEAYGNRCSTYINLGNYEAAIESCSRSIQLNPTAMDYNNRCIAYLNVQNYDAAIGDCTKAIELEPNNSKAHSNRGLVHSLAEDYEAAIADYSQAISLNPNDAESYSNRAQAHAELGNYSQAIADYAQAIRIRPNLAGAFYGRGMVRASLGDRRGAISDFEQAGKLFLEQGLTGGFRDSQYQIQRLQ</sequence>
<dbReference type="InterPro" id="IPR011990">
    <property type="entry name" value="TPR-like_helical_dom_sf"/>
</dbReference>
<feature type="repeat" description="TPR" evidence="3">
    <location>
        <begin position="536"/>
        <end position="569"/>
    </location>
</feature>
<feature type="transmembrane region" description="Helical" evidence="4">
    <location>
        <begin position="334"/>
        <end position="355"/>
    </location>
</feature>
<dbReference type="Gene3D" id="1.10.510.10">
    <property type="entry name" value="Transferase(Phosphotransferase) domain 1"/>
    <property type="match status" value="1"/>
</dbReference>
<dbReference type="InterPro" id="IPR050498">
    <property type="entry name" value="Ycf3"/>
</dbReference>
<evidence type="ECO:0000313" key="7">
    <source>
        <dbReference type="Proteomes" id="UP000326169"/>
    </source>
</evidence>
<dbReference type="PROSITE" id="PS50293">
    <property type="entry name" value="TPR_REGION"/>
    <property type="match status" value="5"/>
</dbReference>
<feature type="repeat" description="TPR" evidence="3">
    <location>
        <begin position="671"/>
        <end position="704"/>
    </location>
</feature>